<comment type="caution">
    <text evidence="2">The sequence shown here is derived from an EMBL/GenBank/DDBJ whole genome shotgun (WGS) entry which is preliminary data.</text>
</comment>
<evidence type="ECO:0000313" key="3">
    <source>
        <dbReference type="Proteomes" id="UP001642409"/>
    </source>
</evidence>
<gene>
    <name evidence="2" type="ORF">HINF_LOCUS13447</name>
</gene>
<feature type="transmembrane region" description="Helical" evidence="1">
    <location>
        <begin position="20"/>
        <end position="42"/>
    </location>
</feature>
<keyword evidence="1" id="KW-1133">Transmembrane helix</keyword>
<keyword evidence="1" id="KW-0812">Transmembrane</keyword>
<accession>A0ABP1HGT1</accession>
<reference evidence="2 3" key="1">
    <citation type="submission" date="2024-07" db="EMBL/GenBank/DDBJ databases">
        <authorList>
            <person name="Akdeniz Z."/>
        </authorList>
    </citation>
    <scope>NUCLEOTIDE SEQUENCE [LARGE SCALE GENOMIC DNA]</scope>
</reference>
<proteinExistence type="predicted"/>
<dbReference type="Proteomes" id="UP001642409">
    <property type="component" value="Unassembled WGS sequence"/>
</dbReference>
<sequence length="139" mass="16501">MDKFIQLKLQTLMKTIKSNILLYLFYNNILSFYVIFKCYLHLEPVLSQFKKSTKIDTRLLQNTPTTTLVKWQTILNRTTSCDPQQHRSCRSQCKRSSTPQFDEVQSNQCSKSMFQDMIRTLYDLGEDSTDKHQKRKEFA</sequence>
<keyword evidence="3" id="KW-1185">Reference proteome</keyword>
<name>A0ABP1HGT1_9EUKA</name>
<dbReference type="EMBL" id="CAXDID020000031">
    <property type="protein sequence ID" value="CAL5994222.1"/>
    <property type="molecule type" value="Genomic_DNA"/>
</dbReference>
<protein>
    <submittedName>
        <fullName evidence="2">Hypothetical_protein</fullName>
    </submittedName>
</protein>
<keyword evidence="1" id="KW-0472">Membrane</keyword>
<organism evidence="2 3">
    <name type="scientific">Hexamita inflata</name>
    <dbReference type="NCBI Taxonomy" id="28002"/>
    <lineage>
        <taxon>Eukaryota</taxon>
        <taxon>Metamonada</taxon>
        <taxon>Diplomonadida</taxon>
        <taxon>Hexamitidae</taxon>
        <taxon>Hexamitinae</taxon>
        <taxon>Hexamita</taxon>
    </lineage>
</organism>
<evidence type="ECO:0000313" key="2">
    <source>
        <dbReference type="EMBL" id="CAL5994222.1"/>
    </source>
</evidence>
<evidence type="ECO:0000256" key="1">
    <source>
        <dbReference type="SAM" id="Phobius"/>
    </source>
</evidence>